<dbReference type="OrthoDB" id="9797162at2"/>
<proteinExistence type="predicted"/>
<name>A0A1W2GNF3_REIFA</name>
<accession>A0A1W2GNF3</accession>
<dbReference type="AlphaFoldDB" id="A0A1W2GNF3"/>
<dbReference type="STRING" id="692418.SAMN04488029_3668"/>
<dbReference type="InterPro" id="IPR014825">
    <property type="entry name" value="DNA_alkylation"/>
</dbReference>
<organism evidence="1 2">
    <name type="scientific">Reichenbachiella faecimaris</name>
    <dbReference type="NCBI Taxonomy" id="692418"/>
    <lineage>
        <taxon>Bacteria</taxon>
        <taxon>Pseudomonadati</taxon>
        <taxon>Bacteroidota</taxon>
        <taxon>Cytophagia</taxon>
        <taxon>Cytophagales</taxon>
        <taxon>Reichenbachiellaceae</taxon>
        <taxon>Reichenbachiella</taxon>
    </lineage>
</organism>
<dbReference type="InterPro" id="IPR016024">
    <property type="entry name" value="ARM-type_fold"/>
</dbReference>
<dbReference type="EMBL" id="FWYF01000004">
    <property type="protein sequence ID" value="SMD38177.1"/>
    <property type="molecule type" value="Genomic_DNA"/>
</dbReference>
<dbReference type="SUPFAM" id="SSF48371">
    <property type="entry name" value="ARM repeat"/>
    <property type="match status" value="1"/>
</dbReference>
<sequence length="380" mass="43376">MRAKFEVSTFYSKSITQNHPMAEPLKNEFNEAFVTQLGDLLAERDESFNLDGFIRSTINENWEARALKDRMRHISNMIHAHTSLNYLEQLSIVVDIAAQFGGLLGMTFPDYVEVYGLDYPKESIAALYQLTRYSSSEFAIRPYIIAYENEVMKAMLEWSKDENEHVRRLASEGCRPRLPWAMALPTFKKDPTLLLPILENLKEDESLYVRKSVSNNINDITKDNPDIALKLSERWYGANDHTNWIVKNGLRNLLKTGNKQALQIIGFNDNAKFKVPTLKLSTKKVGIGNSFNFEFQISNLESKNALAKVGFVVSYQKANGTLSDKIFHVTEKEFASSDPSVFKKKLSFKDLTTRKHHPGLHKIGVLVNGKKLAEEEFELV</sequence>
<dbReference type="Proteomes" id="UP000192472">
    <property type="component" value="Unassembled WGS sequence"/>
</dbReference>
<gene>
    <name evidence="1" type="ORF">SAMN04488029_3668</name>
</gene>
<evidence type="ECO:0000313" key="2">
    <source>
        <dbReference type="Proteomes" id="UP000192472"/>
    </source>
</evidence>
<keyword evidence="2" id="KW-1185">Reference proteome</keyword>
<reference evidence="1 2" key="1">
    <citation type="submission" date="2017-04" db="EMBL/GenBank/DDBJ databases">
        <authorList>
            <person name="Afonso C.L."/>
            <person name="Miller P.J."/>
            <person name="Scott M.A."/>
            <person name="Spackman E."/>
            <person name="Goraichik I."/>
            <person name="Dimitrov K.M."/>
            <person name="Suarez D.L."/>
            <person name="Swayne D.E."/>
        </authorList>
    </citation>
    <scope>NUCLEOTIDE SEQUENCE [LARGE SCALE GENOMIC DNA]</scope>
    <source>
        <strain evidence="1 2">DSM 26133</strain>
    </source>
</reference>
<dbReference type="Gene3D" id="1.25.40.290">
    <property type="entry name" value="ARM repeat domains"/>
    <property type="match status" value="1"/>
</dbReference>
<dbReference type="Pfam" id="PF08713">
    <property type="entry name" value="DNA_alkylation"/>
    <property type="match status" value="1"/>
</dbReference>
<protein>
    <submittedName>
        <fullName evidence="1">3-methyladenine DNA glycosylase AlkC</fullName>
    </submittedName>
</protein>
<evidence type="ECO:0000313" key="1">
    <source>
        <dbReference type="EMBL" id="SMD38177.1"/>
    </source>
</evidence>